<evidence type="ECO:0000313" key="13">
    <source>
        <dbReference type="Proteomes" id="UP001152049"/>
    </source>
</evidence>
<feature type="transmembrane region" description="Helical" evidence="10">
    <location>
        <begin position="183"/>
        <end position="202"/>
    </location>
</feature>
<dbReference type="InterPro" id="IPR001757">
    <property type="entry name" value="P_typ_ATPase"/>
</dbReference>
<feature type="transmembrane region" description="Helical" evidence="10">
    <location>
        <begin position="991"/>
        <end position="1008"/>
    </location>
</feature>
<feature type="transmembrane region" description="Helical" evidence="10">
    <location>
        <begin position="342"/>
        <end position="367"/>
    </location>
</feature>
<dbReference type="FunFam" id="3.40.1110.10:FF:000114">
    <property type="entry name" value="H /K ATPase alpha subunit, putative"/>
    <property type="match status" value="1"/>
</dbReference>
<keyword evidence="6" id="KW-1278">Translocase</keyword>
<dbReference type="Pfam" id="PF00122">
    <property type="entry name" value="E1-E2_ATPase"/>
    <property type="match status" value="1"/>
</dbReference>
<feature type="transmembrane region" description="Helical" evidence="10">
    <location>
        <begin position="887"/>
        <end position="907"/>
    </location>
</feature>
<dbReference type="GO" id="GO:0005524">
    <property type="term" value="F:ATP binding"/>
    <property type="evidence" value="ECO:0007669"/>
    <property type="project" value="UniProtKB-KW"/>
</dbReference>
<dbReference type="InterPro" id="IPR023299">
    <property type="entry name" value="ATPase_P-typ_cyto_dom_N"/>
</dbReference>
<evidence type="ECO:0000313" key="12">
    <source>
        <dbReference type="EMBL" id="KAJ4244013.1"/>
    </source>
</evidence>
<dbReference type="PROSITE" id="PS00154">
    <property type="entry name" value="ATPASE_E1_E2"/>
    <property type="match status" value="1"/>
</dbReference>
<dbReference type="GO" id="GO:0006883">
    <property type="term" value="P:intracellular sodium ion homeostasis"/>
    <property type="evidence" value="ECO:0007669"/>
    <property type="project" value="TreeGrafter"/>
</dbReference>
<dbReference type="GO" id="GO:0036376">
    <property type="term" value="P:sodium ion export across plasma membrane"/>
    <property type="evidence" value="ECO:0007669"/>
    <property type="project" value="TreeGrafter"/>
</dbReference>
<reference evidence="12" key="1">
    <citation type="submission" date="2022-09" db="EMBL/GenBank/DDBJ databases">
        <title>Fusarium specimens isolated from Avocado Roots.</title>
        <authorList>
            <person name="Stajich J."/>
            <person name="Roper C."/>
            <person name="Heimlech-Rivalta G."/>
        </authorList>
    </citation>
    <scope>NUCLEOTIDE SEQUENCE</scope>
    <source>
        <strain evidence="12">CF00136</strain>
    </source>
</reference>
<dbReference type="SUPFAM" id="SSF81653">
    <property type="entry name" value="Calcium ATPase, transduction domain A"/>
    <property type="match status" value="1"/>
</dbReference>
<keyword evidence="3 10" id="KW-0812">Transmembrane</keyword>
<evidence type="ECO:0000256" key="9">
    <source>
        <dbReference type="SAM" id="MobiDB-lite"/>
    </source>
</evidence>
<feature type="compositionally biased region" description="Basic and acidic residues" evidence="9">
    <location>
        <begin position="1"/>
        <end position="18"/>
    </location>
</feature>
<dbReference type="GO" id="GO:0030007">
    <property type="term" value="P:intracellular potassium ion homeostasis"/>
    <property type="evidence" value="ECO:0007669"/>
    <property type="project" value="TreeGrafter"/>
</dbReference>
<dbReference type="InterPro" id="IPR006068">
    <property type="entry name" value="ATPase_P-typ_cation-transptr_C"/>
</dbReference>
<gene>
    <name evidence="12" type="ORF">NW762_014626</name>
</gene>
<evidence type="ECO:0000256" key="1">
    <source>
        <dbReference type="ARBA" id="ARBA00004651"/>
    </source>
</evidence>
<evidence type="ECO:0000256" key="10">
    <source>
        <dbReference type="SAM" id="Phobius"/>
    </source>
</evidence>
<dbReference type="InterPro" id="IPR036412">
    <property type="entry name" value="HAD-like_sf"/>
</dbReference>
<dbReference type="InterPro" id="IPR050510">
    <property type="entry name" value="Cation_transp_ATPase_P-type"/>
</dbReference>
<protein>
    <recommendedName>
        <fullName evidence="11">Cation-transporting P-type ATPase N-terminal domain-containing protein</fullName>
    </recommendedName>
</protein>
<dbReference type="InterPro" id="IPR023214">
    <property type="entry name" value="HAD_sf"/>
</dbReference>
<dbReference type="GO" id="GO:0005886">
    <property type="term" value="C:plasma membrane"/>
    <property type="evidence" value="ECO:0007669"/>
    <property type="project" value="UniProtKB-SubCell"/>
</dbReference>
<organism evidence="12 13">
    <name type="scientific">Fusarium torreyae</name>
    <dbReference type="NCBI Taxonomy" id="1237075"/>
    <lineage>
        <taxon>Eukaryota</taxon>
        <taxon>Fungi</taxon>
        <taxon>Dikarya</taxon>
        <taxon>Ascomycota</taxon>
        <taxon>Pezizomycotina</taxon>
        <taxon>Sordariomycetes</taxon>
        <taxon>Hypocreomycetidae</taxon>
        <taxon>Hypocreales</taxon>
        <taxon>Nectriaceae</taxon>
        <taxon>Fusarium</taxon>
    </lineage>
</organism>
<evidence type="ECO:0000256" key="4">
    <source>
        <dbReference type="ARBA" id="ARBA00022741"/>
    </source>
</evidence>
<evidence type="ECO:0000259" key="11">
    <source>
        <dbReference type="SMART" id="SM00831"/>
    </source>
</evidence>
<dbReference type="AlphaFoldDB" id="A0A9W8V962"/>
<keyword evidence="7 10" id="KW-1133">Transmembrane helix</keyword>
<dbReference type="GO" id="GO:0016887">
    <property type="term" value="F:ATP hydrolysis activity"/>
    <property type="evidence" value="ECO:0007669"/>
    <property type="project" value="InterPro"/>
</dbReference>
<dbReference type="InterPro" id="IPR059000">
    <property type="entry name" value="ATPase_P-type_domA"/>
</dbReference>
<dbReference type="GO" id="GO:1902600">
    <property type="term" value="P:proton transmembrane transport"/>
    <property type="evidence" value="ECO:0007669"/>
    <property type="project" value="TreeGrafter"/>
</dbReference>
<dbReference type="Pfam" id="PF13246">
    <property type="entry name" value="Cation_ATPase"/>
    <property type="match status" value="1"/>
</dbReference>
<dbReference type="SFLD" id="SFLDG00002">
    <property type="entry name" value="C1.7:_P-type_atpase_like"/>
    <property type="match status" value="1"/>
</dbReference>
<comment type="caution">
    <text evidence="12">The sequence shown here is derived from an EMBL/GenBank/DDBJ whole genome shotgun (WGS) entry which is preliminary data.</text>
</comment>
<feature type="transmembrane region" description="Helical" evidence="10">
    <location>
        <begin position="928"/>
        <end position="956"/>
    </location>
</feature>
<feature type="compositionally biased region" description="Basic residues" evidence="9">
    <location>
        <begin position="27"/>
        <end position="41"/>
    </location>
</feature>
<dbReference type="InterPro" id="IPR008250">
    <property type="entry name" value="ATPase_P-typ_transduc_dom_A_sf"/>
</dbReference>
<dbReference type="Gene3D" id="3.40.50.1000">
    <property type="entry name" value="HAD superfamily/HAD-like"/>
    <property type="match status" value="1"/>
</dbReference>
<dbReference type="InterPro" id="IPR004014">
    <property type="entry name" value="ATPase_P-typ_cation-transptr_N"/>
</dbReference>
<feature type="region of interest" description="Disordered" evidence="9">
    <location>
        <begin position="725"/>
        <end position="747"/>
    </location>
</feature>
<evidence type="ECO:0000256" key="6">
    <source>
        <dbReference type="ARBA" id="ARBA00022967"/>
    </source>
</evidence>
<dbReference type="SUPFAM" id="SSF56784">
    <property type="entry name" value="HAD-like"/>
    <property type="match status" value="1"/>
</dbReference>
<dbReference type="OrthoDB" id="158672at2759"/>
<keyword evidence="5" id="KW-0067">ATP-binding</keyword>
<sequence>MDPDEKAAPTKIGDRINWEDDDEDLRRSRRRERASRNRSRSRGSLSIHRASSMNRGDPSLALPITYRTVSFDIEESKGKQQAELARAKDVTTKALTDLEWHTLPTIDVEKRLTTSINEGLSSEQAKRRQAEYGRNAPSPAKTHWFRTIFLYFFGGFGSILLVGCILVFISWKPLGDPPAVANLALAIVLLAVFFIQALFNMFQDWTTSRTMSSIKEMLPEEGDIIRDGQLVHLSAAEVVPGDVVRVKAGNKLPADMRLVQVSSDVKFDRSVLTGESKPVAGSVDHTDTNYLETHNIGLQGTHCILGSCTGIVVATGDKTVFGRIASLTNEPKVKMTTLEKEVLYFVLIIASIMIVMISIVCIIWATFLRKKHPDFINVPTLIVNCVSVAIAFIPEGLPISITAGLTITASLMKKNKILCKSLKTVETLGSVSVVCSDKTGTLTTGKMTVSDCAIGGLNMVVEDARAKMGLSKSTNHPIIQLRAMAALCNASEFDAATMEAPLADRKIFGDATDQAILRFAEFIDSTSVAYLRSTWRKTYDLAFNSKNKFMIRCFSAARTEGISETLNKDSNFDTKDTLLTIKGAPDVLIDRCSYYVSEYAETLPLNAAMRAKLEELKDMYSSQGKRCLLLARKVIKKGDVPSDTESTEYEKAVTSQSKSGLTLVGFVAIVDPLRHDIPHVVNTLRGAGIRIAMVTGDFALTALAIARNAGIVTAHAVDDSKALHRFEDGDSSGGSVRRKEPPTTHPGAIILSGPELMTLNEHQWENLTRYEEIVFARTTPEQKLRIVREFQRNSVVAMTGDGVNDAPSLKAADVGISMGSGSDIAMEAADMVLLDTFSSIIIAVQYGRVVFDNLKKVISYLLPAGSFSEFWPVMAFVAFGLPQALSSFLMIIICCFTDCAAATMLSYEKPEADVLTRRPRNVKKDRLVNWQLIVQSYGIIGVLQTVASFAMSFWYLQRQGIPFSQLWFSFGKIPDGIDPDYYLAKTNEASSVYFVNLVVMQWFNLMATRTRRLSIFQHPPLFNKETQNWYLFPAIIFSLAMAIFWLYVPPLQPILGTTSVPVEHWFLPFAFGIFQLLLDEARKFGVRKWPDGFLAKMAW</sequence>
<keyword evidence="13" id="KW-1185">Reference proteome</keyword>
<feature type="region of interest" description="Disordered" evidence="9">
    <location>
        <begin position="1"/>
        <end position="58"/>
    </location>
</feature>
<dbReference type="SMART" id="SM00831">
    <property type="entry name" value="Cation_ATPase_N"/>
    <property type="match status" value="1"/>
</dbReference>
<dbReference type="GO" id="GO:0005391">
    <property type="term" value="F:P-type sodium:potassium-exchanging transporter activity"/>
    <property type="evidence" value="ECO:0007669"/>
    <property type="project" value="TreeGrafter"/>
</dbReference>
<feature type="transmembrane region" description="Helical" evidence="10">
    <location>
        <begin position="148"/>
        <end position="171"/>
    </location>
</feature>
<feature type="transmembrane region" description="Helical" evidence="10">
    <location>
        <begin position="1029"/>
        <end position="1048"/>
    </location>
</feature>
<dbReference type="InterPro" id="IPR018303">
    <property type="entry name" value="ATPase_P-typ_P_site"/>
</dbReference>
<evidence type="ECO:0000256" key="5">
    <source>
        <dbReference type="ARBA" id="ARBA00022840"/>
    </source>
</evidence>
<dbReference type="NCBIfam" id="TIGR01494">
    <property type="entry name" value="ATPase_P-type"/>
    <property type="match status" value="2"/>
</dbReference>
<accession>A0A9W8V962</accession>
<evidence type="ECO:0000256" key="2">
    <source>
        <dbReference type="ARBA" id="ARBA00022475"/>
    </source>
</evidence>
<feature type="domain" description="Cation-transporting P-type ATPase N-terminal" evidence="11">
    <location>
        <begin position="99"/>
        <end position="172"/>
    </location>
</feature>
<keyword evidence="2" id="KW-1003">Cell membrane</keyword>
<dbReference type="SUPFAM" id="SSF81665">
    <property type="entry name" value="Calcium ATPase, transmembrane domain M"/>
    <property type="match status" value="1"/>
</dbReference>
<dbReference type="Pfam" id="PF00689">
    <property type="entry name" value="Cation_ATPase_C"/>
    <property type="match status" value="1"/>
</dbReference>
<comment type="subcellular location">
    <subcellularLocation>
        <location evidence="1">Cell membrane</location>
        <topology evidence="1">Multi-pass membrane protein</topology>
    </subcellularLocation>
</comment>
<dbReference type="Proteomes" id="UP001152049">
    <property type="component" value="Unassembled WGS sequence"/>
</dbReference>
<dbReference type="Pfam" id="PF00690">
    <property type="entry name" value="Cation_ATPase_N"/>
    <property type="match status" value="1"/>
</dbReference>
<keyword evidence="4" id="KW-0547">Nucleotide-binding</keyword>
<dbReference type="EMBL" id="JAOQAZ010000053">
    <property type="protein sequence ID" value="KAJ4244013.1"/>
    <property type="molecule type" value="Genomic_DNA"/>
</dbReference>
<dbReference type="PRINTS" id="PR00121">
    <property type="entry name" value="NAKATPASE"/>
</dbReference>
<dbReference type="GO" id="GO:1990573">
    <property type="term" value="P:potassium ion import across plasma membrane"/>
    <property type="evidence" value="ECO:0007669"/>
    <property type="project" value="TreeGrafter"/>
</dbReference>
<dbReference type="SFLD" id="SFLDF00027">
    <property type="entry name" value="p-type_atpase"/>
    <property type="match status" value="1"/>
</dbReference>
<dbReference type="Gene3D" id="3.40.1110.10">
    <property type="entry name" value="Calcium-transporting ATPase, cytoplasmic domain N"/>
    <property type="match status" value="1"/>
</dbReference>
<proteinExistence type="predicted"/>
<evidence type="ECO:0000256" key="7">
    <source>
        <dbReference type="ARBA" id="ARBA00022989"/>
    </source>
</evidence>
<dbReference type="PANTHER" id="PTHR43294:SF21">
    <property type="entry name" value="CATION TRANSPORTING ATPASE"/>
    <property type="match status" value="1"/>
</dbReference>
<feature type="transmembrane region" description="Helical" evidence="10">
    <location>
        <begin position="1060"/>
        <end position="1078"/>
    </location>
</feature>
<dbReference type="Gene3D" id="2.70.150.10">
    <property type="entry name" value="Calcium-transporting ATPase, cytoplasmic transduction domain A"/>
    <property type="match status" value="1"/>
</dbReference>
<dbReference type="SFLD" id="SFLDS00003">
    <property type="entry name" value="Haloacid_Dehalogenase"/>
    <property type="match status" value="1"/>
</dbReference>
<evidence type="ECO:0000256" key="3">
    <source>
        <dbReference type="ARBA" id="ARBA00022692"/>
    </source>
</evidence>
<name>A0A9W8V962_9HYPO</name>
<dbReference type="PRINTS" id="PR00119">
    <property type="entry name" value="CATATPASE"/>
</dbReference>
<dbReference type="InterPro" id="IPR023298">
    <property type="entry name" value="ATPase_P-typ_TM_dom_sf"/>
</dbReference>
<evidence type="ECO:0000256" key="8">
    <source>
        <dbReference type="ARBA" id="ARBA00023136"/>
    </source>
</evidence>
<dbReference type="InterPro" id="IPR044492">
    <property type="entry name" value="P_typ_ATPase_HD_dom"/>
</dbReference>
<dbReference type="PANTHER" id="PTHR43294">
    <property type="entry name" value="SODIUM/POTASSIUM-TRANSPORTING ATPASE SUBUNIT ALPHA"/>
    <property type="match status" value="1"/>
</dbReference>
<keyword evidence="8 10" id="KW-0472">Membrane</keyword>
<dbReference type="SUPFAM" id="SSF81660">
    <property type="entry name" value="Metal cation-transporting ATPase, ATP-binding domain N"/>
    <property type="match status" value="1"/>
</dbReference>
<feature type="transmembrane region" description="Helical" evidence="10">
    <location>
        <begin position="857"/>
        <end position="881"/>
    </location>
</feature>
<dbReference type="Gene3D" id="1.20.1110.10">
    <property type="entry name" value="Calcium-transporting ATPase, transmembrane domain"/>
    <property type="match status" value="1"/>
</dbReference>